<evidence type="ECO:0000313" key="3">
    <source>
        <dbReference type="EMBL" id="MEQ2287148.1"/>
    </source>
</evidence>
<evidence type="ECO:0000256" key="1">
    <source>
        <dbReference type="SAM" id="MobiDB-lite"/>
    </source>
</evidence>
<feature type="compositionally biased region" description="Acidic residues" evidence="1">
    <location>
        <begin position="1"/>
        <end position="11"/>
    </location>
</feature>
<accession>A0ABV0Y0N5</accession>
<keyword evidence="2" id="KW-1133">Transmembrane helix</keyword>
<keyword evidence="2" id="KW-0472">Membrane</keyword>
<dbReference type="Proteomes" id="UP001469553">
    <property type="component" value="Unassembled WGS sequence"/>
</dbReference>
<protein>
    <submittedName>
        <fullName evidence="3">Uncharacterized protein</fullName>
    </submittedName>
</protein>
<name>A0ABV0Y0N5_9TELE</name>
<organism evidence="3 4">
    <name type="scientific">Ameca splendens</name>
    <dbReference type="NCBI Taxonomy" id="208324"/>
    <lineage>
        <taxon>Eukaryota</taxon>
        <taxon>Metazoa</taxon>
        <taxon>Chordata</taxon>
        <taxon>Craniata</taxon>
        <taxon>Vertebrata</taxon>
        <taxon>Euteleostomi</taxon>
        <taxon>Actinopterygii</taxon>
        <taxon>Neopterygii</taxon>
        <taxon>Teleostei</taxon>
        <taxon>Neoteleostei</taxon>
        <taxon>Acanthomorphata</taxon>
        <taxon>Ovalentaria</taxon>
        <taxon>Atherinomorphae</taxon>
        <taxon>Cyprinodontiformes</taxon>
        <taxon>Goodeidae</taxon>
        <taxon>Ameca</taxon>
    </lineage>
</organism>
<keyword evidence="2" id="KW-0812">Transmembrane</keyword>
<gene>
    <name evidence="3" type="ORF">AMECASPLE_009513</name>
</gene>
<feature type="transmembrane region" description="Helical" evidence="2">
    <location>
        <begin position="189"/>
        <end position="210"/>
    </location>
</feature>
<keyword evidence="4" id="KW-1185">Reference proteome</keyword>
<evidence type="ECO:0000256" key="2">
    <source>
        <dbReference type="SAM" id="Phobius"/>
    </source>
</evidence>
<feature type="region of interest" description="Disordered" evidence="1">
    <location>
        <begin position="1"/>
        <end position="20"/>
    </location>
</feature>
<evidence type="ECO:0000313" key="4">
    <source>
        <dbReference type="Proteomes" id="UP001469553"/>
    </source>
</evidence>
<proteinExistence type="predicted"/>
<feature type="transmembrane region" description="Helical" evidence="2">
    <location>
        <begin position="31"/>
        <end position="50"/>
    </location>
</feature>
<dbReference type="EMBL" id="JAHRIP010019343">
    <property type="protein sequence ID" value="MEQ2287148.1"/>
    <property type="molecule type" value="Genomic_DNA"/>
</dbReference>
<sequence>MQTNETDDFYMEDSSSPGQKVSRGGFKLCKASTSVMFFFFIGLETIRCLIIKRDASKIHLQLKLHPKTDMKTENILSKVFLESNTFKKTKHLTRESYFDTGHSCVNWLSYLLVLQVVTLISQKQCDIFKIQERIVLPVYSIVCFIYLLYNTALLEDCFIMLFTTLSFNVPKAQYFHIFCHILTKRQLLAFQYILTCFVFYFKFHFNFYYLTVLQCLIR</sequence>
<comment type="caution">
    <text evidence="3">The sequence shown here is derived from an EMBL/GenBank/DDBJ whole genome shotgun (WGS) entry which is preliminary data.</text>
</comment>
<reference evidence="3 4" key="1">
    <citation type="submission" date="2021-06" db="EMBL/GenBank/DDBJ databases">
        <authorList>
            <person name="Palmer J.M."/>
        </authorList>
    </citation>
    <scope>NUCLEOTIDE SEQUENCE [LARGE SCALE GENOMIC DNA]</scope>
    <source>
        <strain evidence="3 4">AS_MEX2019</strain>
        <tissue evidence="3">Muscle</tissue>
    </source>
</reference>
<feature type="transmembrane region" description="Helical" evidence="2">
    <location>
        <begin position="134"/>
        <end position="152"/>
    </location>
</feature>